<evidence type="ECO:0000313" key="3">
    <source>
        <dbReference type="EMBL" id="SEN24688.1"/>
    </source>
</evidence>
<evidence type="ECO:0000313" key="4">
    <source>
        <dbReference type="Proteomes" id="UP000198775"/>
    </source>
</evidence>
<proteinExistence type="predicted"/>
<dbReference type="Proteomes" id="UP000198775">
    <property type="component" value="Unassembled WGS sequence"/>
</dbReference>
<sequence>MVALPVPSPEALPAGPLVVPGIPGGPELFVILLIAILLFGLPLVLVAGGYVYLRRDESIEELEQRIADLEAERAAGNDEPTGREDEQS</sequence>
<feature type="coiled-coil region" evidence="1">
    <location>
        <begin position="52"/>
        <end position="79"/>
    </location>
</feature>
<keyword evidence="2" id="KW-0812">Transmembrane</keyword>
<dbReference type="RefSeq" id="WP_092657404.1">
    <property type="nucleotide sequence ID" value="NZ_FOCX01000002.1"/>
</dbReference>
<evidence type="ECO:0000256" key="1">
    <source>
        <dbReference type="SAM" id="Coils"/>
    </source>
</evidence>
<protein>
    <submittedName>
        <fullName evidence="3">Sec-independent protein translocase protein TatA</fullName>
    </submittedName>
</protein>
<keyword evidence="4" id="KW-1185">Reference proteome</keyword>
<keyword evidence="1" id="KW-0175">Coiled coil</keyword>
<keyword evidence="2" id="KW-1133">Transmembrane helix</keyword>
<gene>
    <name evidence="3" type="ORF">SAMN05216388_1002148</name>
</gene>
<dbReference type="AlphaFoldDB" id="A0A1H8F112"/>
<organism evidence="3 4">
    <name type="scientific">Halorientalis persicus</name>
    <dbReference type="NCBI Taxonomy" id="1367881"/>
    <lineage>
        <taxon>Archaea</taxon>
        <taxon>Methanobacteriati</taxon>
        <taxon>Methanobacteriota</taxon>
        <taxon>Stenosarchaea group</taxon>
        <taxon>Halobacteria</taxon>
        <taxon>Halobacteriales</taxon>
        <taxon>Haloarculaceae</taxon>
        <taxon>Halorientalis</taxon>
    </lineage>
</organism>
<reference evidence="4" key="1">
    <citation type="submission" date="2016-10" db="EMBL/GenBank/DDBJ databases">
        <authorList>
            <person name="Varghese N."/>
            <person name="Submissions S."/>
        </authorList>
    </citation>
    <scope>NUCLEOTIDE SEQUENCE [LARGE SCALE GENOMIC DNA]</scope>
    <source>
        <strain evidence="4">IBRC-M 10043</strain>
    </source>
</reference>
<name>A0A1H8F112_9EURY</name>
<evidence type="ECO:0000256" key="2">
    <source>
        <dbReference type="SAM" id="Phobius"/>
    </source>
</evidence>
<feature type="transmembrane region" description="Helical" evidence="2">
    <location>
        <begin position="28"/>
        <end position="53"/>
    </location>
</feature>
<dbReference type="EMBL" id="FOCX01000002">
    <property type="protein sequence ID" value="SEN24688.1"/>
    <property type="molecule type" value="Genomic_DNA"/>
</dbReference>
<dbReference type="OrthoDB" id="383161at2157"/>
<keyword evidence="2" id="KW-0472">Membrane</keyword>
<accession>A0A1H8F112</accession>